<accession>A0A5B7HR24</accession>
<dbReference type="EMBL" id="VSRR010034983">
    <property type="protein sequence ID" value="MPC72573.1"/>
    <property type="molecule type" value="Genomic_DNA"/>
</dbReference>
<reference evidence="2 3" key="1">
    <citation type="submission" date="2019-05" db="EMBL/GenBank/DDBJ databases">
        <title>Another draft genome of Portunus trituberculatus and its Hox gene families provides insights of decapod evolution.</title>
        <authorList>
            <person name="Jeong J.-H."/>
            <person name="Song I."/>
            <person name="Kim S."/>
            <person name="Choi T."/>
            <person name="Kim D."/>
            <person name="Ryu S."/>
            <person name="Kim W."/>
        </authorList>
    </citation>
    <scope>NUCLEOTIDE SEQUENCE [LARGE SCALE GENOMIC DNA]</scope>
    <source>
        <tissue evidence="2">Muscle</tissue>
    </source>
</reference>
<evidence type="ECO:0000256" key="1">
    <source>
        <dbReference type="SAM" id="MobiDB-lite"/>
    </source>
</evidence>
<dbReference type="Proteomes" id="UP000324222">
    <property type="component" value="Unassembled WGS sequence"/>
</dbReference>
<protein>
    <submittedName>
        <fullName evidence="2">Uncharacterized protein</fullName>
    </submittedName>
</protein>
<evidence type="ECO:0000313" key="2">
    <source>
        <dbReference type="EMBL" id="MPC72573.1"/>
    </source>
</evidence>
<organism evidence="2 3">
    <name type="scientific">Portunus trituberculatus</name>
    <name type="common">Swimming crab</name>
    <name type="synonym">Neptunus trituberculatus</name>
    <dbReference type="NCBI Taxonomy" id="210409"/>
    <lineage>
        <taxon>Eukaryota</taxon>
        <taxon>Metazoa</taxon>
        <taxon>Ecdysozoa</taxon>
        <taxon>Arthropoda</taxon>
        <taxon>Crustacea</taxon>
        <taxon>Multicrustacea</taxon>
        <taxon>Malacostraca</taxon>
        <taxon>Eumalacostraca</taxon>
        <taxon>Eucarida</taxon>
        <taxon>Decapoda</taxon>
        <taxon>Pleocyemata</taxon>
        <taxon>Brachyura</taxon>
        <taxon>Eubrachyura</taxon>
        <taxon>Portunoidea</taxon>
        <taxon>Portunidae</taxon>
        <taxon>Portuninae</taxon>
        <taxon>Portunus</taxon>
    </lineage>
</organism>
<keyword evidence="3" id="KW-1185">Reference proteome</keyword>
<comment type="caution">
    <text evidence="2">The sequence shown here is derived from an EMBL/GenBank/DDBJ whole genome shotgun (WGS) entry which is preliminary data.</text>
</comment>
<proteinExistence type="predicted"/>
<feature type="compositionally biased region" description="Basic residues" evidence="1">
    <location>
        <begin position="67"/>
        <end position="77"/>
    </location>
</feature>
<name>A0A5B7HR24_PORTR</name>
<feature type="region of interest" description="Disordered" evidence="1">
    <location>
        <begin position="51"/>
        <end position="85"/>
    </location>
</feature>
<sequence>MFRLILQKPSLGEPVILIMWSCETAGNNEAKDGAAPNTSVVAATQTVMTGEAGKAQQHTARGLGLKKAGRRGLRKLSKSPNIRLS</sequence>
<evidence type="ECO:0000313" key="3">
    <source>
        <dbReference type="Proteomes" id="UP000324222"/>
    </source>
</evidence>
<dbReference type="AlphaFoldDB" id="A0A5B7HR24"/>
<gene>
    <name evidence="2" type="ORF">E2C01_066885</name>
</gene>